<protein>
    <recommendedName>
        <fullName evidence="2">BT-3987-like N-terminal domain-containing protein</fullName>
    </recommendedName>
</protein>
<proteinExistence type="predicted"/>
<dbReference type="RefSeq" id="WP_006797613.1">
    <property type="nucleotide sequence ID" value="NZ_GL891979.1"/>
</dbReference>
<dbReference type="eggNOG" id="COG3325">
    <property type="taxonomic scope" value="Bacteria"/>
</dbReference>
<keyword evidence="1" id="KW-0732">Signal</keyword>
<dbReference type="SUPFAM" id="SSF51445">
    <property type="entry name" value="(Trans)glycosidases"/>
    <property type="match status" value="1"/>
</dbReference>
<dbReference type="Pfam" id="PF08522">
    <property type="entry name" value="BT_3987-like_N"/>
    <property type="match status" value="1"/>
</dbReference>
<accession>F5ISP4</accession>
<keyword evidence="4" id="KW-1185">Reference proteome</keyword>
<dbReference type="Gene3D" id="2.60.40.1740">
    <property type="entry name" value="hypothetical protein (bacova_03559)"/>
    <property type="match status" value="1"/>
</dbReference>
<dbReference type="EMBL" id="ADLV01000002">
    <property type="protein sequence ID" value="EGK01989.1"/>
    <property type="molecule type" value="Genomic_DNA"/>
</dbReference>
<sequence length="473" mass="52786">MKYLKSKYWIAAFILAGGLLTACSEDITVGTLDENRYSTGDGSVMGYISDNNGKRMLSNVEFRDAGDMYLQLKTTAKLVSEATVTVSYDETVLTEYNNTYGTTYEAFPQAKVTLADGGTINLNKDSEQSAAMKVSYTSDGSLSTDKSYVIPLRMKVTSGDFKLAEADQTRMIFVKDLTGIPDCTKYIDGAPGVKVFSCMEVNDTNPLNNLSFTLASNGKPLVDALILFSANINYNEETGRVYIFNNENVKAILDNREKYLKPLQERGIKIILGLLGNHDRSGIANMSKETAQEFAREVKAMCDAYQLDGIFVDDEYSKYETSNITPGFVYPGKEPAARLCYEVKKIQPERWVVAYAYSTTYGLPAIDGMNSGEFVDYALHDYGGSSDLTSYFPGMPKANMGLYSQEFSQGRTASETNLKRMRDNGYLSHMIFAMDPNRSNFNSSQLPAMQRMARAFYDDELVFDGIKYPKDWR</sequence>
<dbReference type="STRING" id="742766.HMPREF9455_00111"/>
<organism evidence="3 4">
    <name type="scientific">Dysgonomonas gadei ATCC BAA-286</name>
    <dbReference type="NCBI Taxonomy" id="742766"/>
    <lineage>
        <taxon>Bacteria</taxon>
        <taxon>Pseudomonadati</taxon>
        <taxon>Bacteroidota</taxon>
        <taxon>Bacteroidia</taxon>
        <taxon>Bacteroidales</taxon>
        <taxon>Dysgonomonadaceae</taxon>
        <taxon>Dysgonomonas</taxon>
    </lineage>
</organism>
<dbReference type="OrthoDB" id="2582440at2"/>
<feature type="signal peptide" evidence="1">
    <location>
        <begin position="1"/>
        <end position="24"/>
    </location>
</feature>
<dbReference type="HOGENOM" id="CLU_027259_0_0_10"/>
<evidence type="ECO:0000256" key="1">
    <source>
        <dbReference type="SAM" id="SignalP"/>
    </source>
</evidence>
<dbReference type="Gene3D" id="3.20.20.80">
    <property type="entry name" value="Glycosidases"/>
    <property type="match status" value="1"/>
</dbReference>
<evidence type="ECO:0000313" key="3">
    <source>
        <dbReference type="EMBL" id="EGK01989.1"/>
    </source>
</evidence>
<gene>
    <name evidence="3" type="ORF">HMPREF9455_00111</name>
</gene>
<dbReference type="AlphaFoldDB" id="F5ISP4"/>
<dbReference type="InterPro" id="IPR013728">
    <property type="entry name" value="BT_3987-like_N"/>
</dbReference>
<dbReference type="InterPro" id="IPR017853">
    <property type="entry name" value="GH"/>
</dbReference>
<feature type="chain" id="PRO_5003325448" description="BT-3987-like N-terminal domain-containing protein" evidence="1">
    <location>
        <begin position="25"/>
        <end position="473"/>
    </location>
</feature>
<dbReference type="Proteomes" id="UP000004913">
    <property type="component" value="Unassembled WGS sequence"/>
</dbReference>
<name>F5ISP4_9BACT</name>
<reference evidence="3 4" key="1">
    <citation type="submission" date="2011-04" db="EMBL/GenBank/DDBJ databases">
        <title>The Genome Sequence of Dysgonomonas gadei ATCC BAA-286.</title>
        <authorList>
            <consortium name="The Broad Institute Genome Sequencing Platform"/>
            <person name="Earl A."/>
            <person name="Ward D."/>
            <person name="Feldgarden M."/>
            <person name="Gevers D."/>
            <person name="Pudlo N."/>
            <person name="Martens E."/>
            <person name="Allen-Vercoe E."/>
            <person name="Young S.K."/>
            <person name="Zeng Q."/>
            <person name="Gargeya S."/>
            <person name="Fitzgerald M."/>
            <person name="Haas B."/>
            <person name="Abouelleil A."/>
            <person name="Alvarado L."/>
            <person name="Arachchi H.M."/>
            <person name="Berlin A."/>
            <person name="Brown A."/>
            <person name="Chapman S.B."/>
            <person name="Chen Z."/>
            <person name="Dunbar C."/>
            <person name="Freedman E."/>
            <person name="Gearin G."/>
            <person name="Gellesch M."/>
            <person name="Goldberg J."/>
            <person name="Griggs A."/>
            <person name="Gujja S."/>
            <person name="Heiman D."/>
            <person name="Howarth C."/>
            <person name="Larson L."/>
            <person name="Lui A."/>
            <person name="MacDonald P.J.P."/>
            <person name="Mehta T."/>
            <person name="Montmayeur A."/>
            <person name="Murphy C."/>
            <person name="Neiman D."/>
            <person name="Pearson M."/>
            <person name="Priest M."/>
            <person name="Roberts A."/>
            <person name="Saif S."/>
            <person name="Shea T."/>
            <person name="Shenoy N."/>
            <person name="Sisk P."/>
            <person name="Stolte C."/>
            <person name="Sykes S."/>
            <person name="Yandava C."/>
            <person name="Wortman J."/>
            <person name="Nusbaum C."/>
            <person name="Birren B."/>
        </authorList>
    </citation>
    <scope>NUCLEOTIDE SEQUENCE [LARGE SCALE GENOMIC DNA]</scope>
    <source>
        <strain evidence="3 4">ATCC BAA-286</strain>
    </source>
</reference>
<dbReference type="PROSITE" id="PS51257">
    <property type="entry name" value="PROKAR_LIPOPROTEIN"/>
    <property type="match status" value="1"/>
</dbReference>
<evidence type="ECO:0000259" key="2">
    <source>
        <dbReference type="Pfam" id="PF08522"/>
    </source>
</evidence>
<comment type="caution">
    <text evidence="3">The sequence shown here is derived from an EMBL/GenBank/DDBJ whole genome shotgun (WGS) entry which is preliminary data.</text>
</comment>
<feature type="domain" description="BT-3987-like N-terminal" evidence="2">
    <location>
        <begin position="47"/>
        <end position="159"/>
    </location>
</feature>
<evidence type="ECO:0000313" key="4">
    <source>
        <dbReference type="Proteomes" id="UP000004913"/>
    </source>
</evidence>